<dbReference type="EMBL" id="JAEKPD010000014">
    <property type="protein sequence ID" value="MBJ3763764.1"/>
    <property type="molecule type" value="Genomic_DNA"/>
</dbReference>
<dbReference type="RefSeq" id="WP_198916940.1">
    <property type="nucleotide sequence ID" value="NZ_JAEKPD010000014.1"/>
</dbReference>
<keyword evidence="3" id="KW-0238">DNA-binding</keyword>
<dbReference type="Pfam" id="PF00126">
    <property type="entry name" value="HTH_1"/>
    <property type="match status" value="1"/>
</dbReference>
<keyword evidence="7" id="KW-1185">Reference proteome</keyword>
<evidence type="ECO:0000256" key="2">
    <source>
        <dbReference type="ARBA" id="ARBA00023015"/>
    </source>
</evidence>
<evidence type="ECO:0000256" key="4">
    <source>
        <dbReference type="ARBA" id="ARBA00023163"/>
    </source>
</evidence>
<dbReference type="SUPFAM" id="SSF46785">
    <property type="entry name" value="Winged helix' DNA-binding domain"/>
    <property type="match status" value="1"/>
</dbReference>
<dbReference type="SUPFAM" id="SSF53850">
    <property type="entry name" value="Periplasmic binding protein-like II"/>
    <property type="match status" value="1"/>
</dbReference>
<evidence type="ECO:0000256" key="1">
    <source>
        <dbReference type="ARBA" id="ARBA00009437"/>
    </source>
</evidence>
<dbReference type="InterPro" id="IPR036388">
    <property type="entry name" value="WH-like_DNA-bd_sf"/>
</dbReference>
<protein>
    <submittedName>
        <fullName evidence="6">LysR family transcriptional regulator</fullName>
    </submittedName>
</protein>
<dbReference type="PANTHER" id="PTHR30579">
    <property type="entry name" value="TRANSCRIPTIONAL REGULATOR"/>
    <property type="match status" value="1"/>
</dbReference>
<dbReference type="GO" id="GO:0003700">
    <property type="term" value="F:DNA-binding transcription factor activity"/>
    <property type="evidence" value="ECO:0007669"/>
    <property type="project" value="InterPro"/>
</dbReference>
<dbReference type="GO" id="GO:0003677">
    <property type="term" value="F:DNA binding"/>
    <property type="evidence" value="ECO:0007669"/>
    <property type="project" value="UniProtKB-KW"/>
</dbReference>
<comment type="similarity">
    <text evidence="1">Belongs to the LysR transcriptional regulatory family.</text>
</comment>
<dbReference type="Proteomes" id="UP000642488">
    <property type="component" value="Unassembled WGS sequence"/>
</dbReference>
<feature type="domain" description="HTH lysR-type" evidence="5">
    <location>
        <begin position="3"/>
        <end position="60"/>
    </location>
</feature>
<keyword evidence="2" id="KW-0805">Transcription regulation</keyword>
<dbReference type="AlphaFoldDB" id="A0A934IAZ7"/>
<dbReference type="PRINTS" id="PR00039">
    <property type="entry name" value="HTHLYSR"/>
</dbReference>
<dbReference type="Pfam" id="PF03466">
    <property type="entry name" value="LysR_substrate"/>
    <property type="match status" value="1"/>
</dbReference>
<evidence type="ECO:0000313" key="6">
    <source>
        <dbReference type="EMBL" id="MBJ3763764.1"/>
    </source>
</evidence>
<dbReference type="InterPro" id="IPR036390">
    <property type="entry name" value="WH_DNA-bd_sf"/>
</dbReference>
<reference evidence="6" key="1">
    <citation type="submission" date="2020-12" db="EMBL/GenBank/DDBJ databases">
        <title>Bacterial taxonomy.</title>
        <authorList>
            <person name="Pan X."/>
        </authorList>
    </citation>
    <scope>NUCLEOTIDE SEQUENCE</scope>
    <source>
        <strain evidence="6">KCTC 52957</strain>
    </source>
</reference>
<organism evidence="6 7">
    <name type="scientific">Palleronia pontilimi</name>
    <dbReference type="NCBI Taxonomy" id="1964209"/>
    <lineage>
        <taxon>Bacteria</taxon>
        <taxon>Pseudomonadati</taxon>
        <taxon>Pseudomonadota</taxon>
        <taxon>Alphaproteobacteria</taxon>
        <taxon>Rhodobacterales</taxon>
        <taxon>Roseobacteraceae</taxon>
        <taxon>Palleronia</taxon>
    </lineage>
</organism>
<dbReference type="Gene3D" id="1.10.10.10">
    <property type="entry name" value="Winged helix-like DNA-binding domain superfamily/Winged helix DNA-binding domain"/>
    <property type="match status" value="1"/>
</dbReference>
<name>A0A934IAZ7_9RHOB</name>
<dbReference type="Gene3D" id="3.40.190.10">
    <property type="entry name" value="Periplasmic binding protein-like II"/>
    <property type="match status" value="1"/>
</dbReference>
<accession>A0A934IAZ7</accession>
<evidence type="ECO:0000259" key="5">
    <source>
        <dbReference type="PROSITE" id="PS50931"/>
    </source>
</evidence>
<dbReference type="PROSITE" id="PS50931">
    <property type="entry name" value="HTH_LYSR"/>
    <property type="match status" value="1"/>
</dbReference>
<proteinExistence type="inferred from homology"/>
<dbReference type="Gene3D" id="3.40.190.290">
    <property type="match status" value="1"/>
</dbReference>
<dbReference type="PANTHER" id="PTHR30579:SF3">
    <property type="entry name" value="TRANSCRIPTIONAL REGULATORY PROTEIN"/>
    <property type="match status" value="1"/>
</dbReference>
<evidence type="ECO:0000313" key="7">
    <source>
        <dbReference type="Proteomes" id="UP000642488"/>
    </source>
</evidence>
<keyword evidence="4" id="KW-0804">Transcription</keyword>
<evidence type="ECO:0000256" key="3">
    <source>
        <dbReference type="ARBA" id="ARBA00023125"/>
    </source>
</evidence>
<sequence>MALNSEQIDAFLATVRLQGVGKAALALNLTQPAVTARIKKLEQSLGKDLFDRSASGMRLTKDGEVFLTYAERFEQLEGLIRRNVIDENELEGALRIGASETVAQCWLPEFVLRLHTRFPKLQIEINVDISVALRDALVDREIDLAFLLGPVSEYAVDNVALPGVSLGWYRACDLAPRGDGDAGFLHYPIMTYLRRTKPYREIRAAMLDRVGPGVRLFPSSSLSACFRMVEAGIGVAALPRALAAPYLQRGTICEFDPDCPLPALEFTASFGGEPRRHLSEIAAQIALEVATEHAAINDSDDTR</sequence>
<dbReference type="InterPro" id="IPR005119">
    <property type="entry name" value="LysR_subst-bd"/>
</dbReference>
<comment type="caution">
    <text evidence="6">The sequence shown here is derived from an EMBL/GenBank/DDBJ whole genome shotgun (WGS) entry which is preliminary data.</text>
</comment>
<dbReference type="InterPro" id="IPR000847">
    <property type="entry name" value="LysR_HTH_N"/>
</dbReference>
<gene>
    <name evidence="6" type="ORF">ILP92_13485</name>
</gene>
<dbReference type="CDD" id="cd05466">
    <property type="entry name" value="PBP2_LTTR_substrate"/>
    <property type="match status" value="1"/>
</dbReference>
<dbReference type="InterPro" id="IPR050176">
    <property type="entry name" value="LTTR"/>
</dbReference>